<accession>A0AAJ6QUY8</accession>
<reference evidence="8" key="1">
    <citation type="submission" date="2025-08" db="UniProtKB">
        <authorList>
            <consortium name="RefSeq"/>
        </authorList>
    </citation>
    <scope>IDENTIFICATION</scope>
</reference>
<dbReference type="InterPro" id="IPR011992">
    <property type="entry name" value="EF-hand-dom_pair"/>
</dbReference>
<dbReference type="Proteomes" id="UP000694867">
    <property type="component" value="Unplaced"/>
</dbReference>
<dbReference type="GeneID" id="100903754"/>
<dbReference type="InterPro" id="IPR052110">
    <property type="entry name" value="MCFD2-like"/>
</dbReference>
<dbReference type="GO" id="GO:0005509">
    <property type="term" value="F:calcium ion binding"/>
    <property type="evidence" value="ECO:0007669"/>
    <property type="project" value="InterPro"/>
</dbReference>
<evidence type="ECO:0000256" key="2">
    <source>
        <dbReference type="ARBA" id="ARBA00022737"/>
    </source>
</evidence>
<dbReference type="Gene3D" id="1.10.238.10">
    <property type="entry name" value="EF-hand"/>
    <property type="match status" value="1"/>
</dbReference>
<dbReference type="InterPro" id="IPR018247">
    <property type="entry name" value="EF_Hand_1_Ca_BS"/>
</dbReference>
<dbReference type="KEGG" id="goe:100903754"/>
<feature type="chain" id="PRO_5042470786" evidence="5">
    <location>
        <begin position="17"/>
        <end position="198"/>
    </location>
</feature>
<keyword evidence="1 5" id="KW-0732">Signal</keyword>
<dbReference type="PANTHER" id="PTHR23104">
    <property type="entry name" value="MULTIPLE COAGULATION FACTOR DEFICIENCY PROTEIN 2 NEURAL STEM CELL DERIVED NEURONAL SURVIVAL PROTEIN"/>
    <property type="match status" value="1"/>
</dbReference>
<evidence type="ECO:0000256" key="5">
    <source>
        <dbReference type="SAM" id="SignalP"/>
    </source>
</evidence>
<dbReference type="PROSITE" id="PS00018">
    <property type="entry name" value="EF_HAND_1"/>
    <property type="match status" value="2"/>
</dbReference>
<evidence type="ECO:0000256" key="4">
    <source>
        <dbReference type="SAM" id="MobiDB-lite"/>
    </source>
</evidence>
<name>A0AAJ6QUY8_9ACAR</name>
<sequence length="198" mass="22785">MWHLLCLTVVLPAAHGHMNQPQQAFGVPQQQYGAPVHQVPPQHLQQQQQYPPQQPMQLGHQAPQAGNLLRDKAQVQDRAHIQEHLQEILGDQDLSKMSEDELQFHYFKLHDNDDNNRLDGLELVKSLIHWHVEEHKHLQASQGTPTPQQQNAGHATTKIFNDVELQQMIDPILQMDDTNRDGYIDYPEFVAAQKQRGF</sequence>
<feature type="compositionally biased region" description="Low complexity" evidence="4">
    <location>
        <begin position="30"/>
        <end position="58"/>
    </location>
</feature>
<dbReference type="RefSeq" id="XP_003744758.1">
    <property type="nucleotide sequence ID" value="XM_003744710.2"/>
</dbReference>
<keyword evidence="7" id="KW-1185">Reference proteome</keyword>
<dbReference type="AlphaFoldDB" id="A0AAJ6QUY8"/>
<keyword evidence="3" id="KW-0106">Calcium</keyword>
<feature type="signal peptide" evidence="5">
    <location>
        <begin position="1"/>
        <end position="16"/>
    </location>
</feature>
<dbReference type="PANTHER" id="PTHR23104:SF17">
    <property type="entry name" value="EF-HAND DOMAIN-CONTAINING PROTEIN"/>
    <property type="match status" value="1"/>
</dbReference>
<proteinExistence type="predicted"/>
<feature type="region of interest" description="Disordered" evidence="4">
    <location>
        <begin position="30"/>
        <end position="62"/>
    </location>
</feature>
<gene>
    <name evidence="8" type="primary">LOC100903754</name>
</gene>
<evidence type="ECO:0000256" key="1">
    <source>
        <dbReference type="ARBA" id="ARBA00022729"/>
    </source>
</evidence>
<evidence type="ECO:0000256" key="3">
    <source>
        <dbReference type="ARBA" id="ARBA00022837"/>
    </source>
</evidence>
<dbReference type="InterPro" id="IPR002048">
    <property type="entry name" value="EF_hand_dom"/>
</dbReference>
<dbReference type="Pfam" id="PF13499">
    <property type="entry name" value="EF-hand_7"/>
    <property type="match status" value="1"/>
</dbReference>
<keyword evidence="2" id="KW-0677">Repeat</keyword>
<organism evidence="7 8">
    <name type="scientific">Galendromus occidentalis</name>
    <name type="common">western predatory mite</name>
    <dbReference type="NCBI Taxonomy" id="34638"/>
    <lineage>
        <taxon>Eukaryota</taxon>
        <taxon>Metazoa</taxon>
        <taxon>Ecdysozoa</taxon>
        <taxon>Arthropoda</taxon>
        <taxon>Chelicerata</taxon>
        <taxon>Arachnida</taxon>
        <taxon>Acari</taxon>
        <taxon>Parasitiformes</taxon>
        <taxon>Mesostigmata</taxon>
        <taxon>Gamasina</taxon>
        <taxon>Phytoseioidea</taxon>
        <taxon>Phytoseiidae</taxon>
        <taxon>Typhlodrominae</taxon>
        <taxon>Galendromus</taxon>
    </lineage>
</organism>
<evidence type="ECO:0000313" key="7">
    <source>
        <dbReference type="Proteomes" id="UP000694867"/>
    </source>
</evidence>
<evidence type="ECO:0000259" key="6">
    <source>
        <dbReference type="Pfam" id="PF13499"/>
    </source>
</evidence>
<feature type="domain" description="EF-hand" evidence="6">
    <location>
        <begin position="100"/>
        <end position="192"/>
    </location>
</feature>
<evidence type="ECO:0000313" key="8">
    <source>
        <dbReference type="RefSeq" id="XP_003744758.1"/>
    </source>
</evidence>
<dbReference type="SUPFAM" id="SSF47473">
    <property type="entry name" value="EF-hand"/>
    <property type="match status" value="1"/>
</dbReference>
<protein>
    <submittedName>
        <fullName evidence="8">Multiple coagulation factor deficiency protein 2 homolog isoform X1</fullName>
    </submittedName>
</protein>